<keyword evidence="2" id="KW-1133">Transmembrane helix</keyword>
<feature type="compositionally biased region" description="Low complexity" evidence="1">
    <location>
        <begin position="630"/>
        <end position="650"/>
    </location>
</feature>
<evidence type="ECO:0000256" key="2">
    <source>
        <dbReference type="SAM" id="Phobius"/>
    </source>
</evidence>
<evidence type="ECO:0000313" key="5">
    <source>
        <dbReference type="Proteomes" id="UP000229263"/>
    </source>
</evidence>
<evidence type="ECO:0000259" key="3">
    <source>
        <dbReference type="SMART" id="SM00460"/>
    </source>
</evidence>
<proteinExistence type="predicted"/>
<dbReference type="Pfam" id="PF01841">
    <property type="entry name" value="Transglut_core"/>
    <property type="match status" value="1"/>
</dbReference>
<feature type="transmembrane region" description="Helical" evidence="2">
    <location>
        <begin position="88"/>
        <end position="107"/>
    </location>
</feature>
<reference evidence="4 5" key="1">
    <citation type="submission" date="2017-11" db="EMBL/GenBank/DDBJ databases">
        <title>Sequencing the genomes of 1000 actinobacteria strains.</title>
        <authorList>
            <person name="Klenk H.-P."/>
        </authorList>
    </citation>
    <scope>NUCLEOTIDE SEQUENCE [LARGE SCALE GENOMIC DNA]</scope>
    <source>
        <strain evidence="4 5">DSM 12798</strain>
    </source>
</reference>
<name>A0ABX4MZK8_9MICC</name>
<sequence>MMSASLAVAHGQSLEPENHVPRPGPAAAMRLLLLRVAAACCLAVAVLAGTASLSGVIEGSGWFPAIVAPVFAVHLCAGLLRAVRGVRWAALPAAAGIAVASIALSPASEINIYGVPFAQWVWSALAEAGMQFATQVPPVANSRYVAFSILCFTLAISLLVELLASFRRTAMLIIMPLSLAPVIASLFKQEGAGIGYLSLLVLGVLGYIALIPYLFAPASSKHSQPKLPTPRSLGILGISAMTCVGVLLAASFWMPGFRSGMFPEGQRPSGDLLASNVDPLINLGRDLRSNSGAPILDYYTTAGEAPYLRTQVIKDLSTDRWEPTEGLMQHTLDGTSAVTRNFSTFNSTSEVLRMSWPEGISSPVLPLPNQTYFVQGIVGDWNWTHETSVARLTGDAMAATNDISVAYSDLDISTQMVRNIGHFGIDAGDQLAGEYLRLPQDPDDTLEPLLQQTLDEAFGDEGKPANDIDAAVALQHFFRSGNFVYSERTPLREGYDGANRRVVEAFLTRRQGYCVHFASAMALLAREAGIPSRIAVGYAPGEANGETLEITGDTAQSTPERRLAEGTELTGYTVSGKQSHAWPELYLNGLGWIPFEPTPGRGYAPSYAPEPTRTAAPQESTAPDVPTERSNPSLPASDSPSAQAQPAEPVEQGAQAAWLVPAIVLLAAVALGIAPWRRQRLREERLGRVRQGGDDAAPALLAELQAIGADYREPAGNHESAGDYTTRLGEDHPQIAKELQSLKTVIQESFYANRHLGADDAAALLDALHAVQANLRGELTVLQRISAFLFPASVHPRHSRAVRSTRAKL</sequence>
<dbReference type="Pfam" id="PF11992">
    <property type="entry name" value="TgpA_N"/>
    <property type="match status" value="1"/>
</dbReference>
<dbReference type="PANTHER" id="PTHR42736">
    <property type="entry name" value="PROTEIN-GLUTAMINE GAMMA-GLUTAMYLTRANSFERASE"/>
    <property type="match status" value="1"/>
</dbReference>
<feature type="transmembrane region" description="Helical" evidence="2">
    <location>
        <begin position="32"/>
        <end position="56"/>
    </location>
</feature>
<evidence type="ECO:0000256" key="1">
    <source>
        <dbReference type="SAM" id="MobiDB-lite"/>
    </source>
</evidence>
<dbReference type="InterPro" id="IPR052901">
    <property type="entry name" value="Bact_TGase-like"/>
</dbReference>
<feature type="transmembrane region" description="Helical" evidence="2">
    <location>
        <begin position="193"/>
        <end position="215"/>
    </location>
</feature>
<dbReference type="SMART" id="SM00460">
    <property type="entry name" value="TGc"/>
    <property type="match status" value="1"/>
</dbReference>
<comment type="caution">
    <text evidence="4">The sequence shown here is derived from an EMBL/GenBank/DDBJ whole genome shotgun (WGS) entry which is preliminary data.</text>
</comment>
<dbReference type="Proteomes" id="UP000229263">
    <property type="component" value="Unassembled WGS sequence"/>
</dbReference>
<keyword evidence="5" id="KW-1185">Reference proteome</keyword>
<feature type="domain" description="Transglutaminase-like" evidence="3">
    <location>
        <begin position="506"/>
        <end position="599"/>
    </location>
</feature>
<feature type="transmembrane region" description="Helical" evidence="2">
    <location>
        <begin position="62"/>
        <end position="81"/>
    </location>
</feature>
<keyword evidence="2" id="KW-0812">Transmembrane</keyword>
<dbReference type="EMBL" id="PGEY01000001">
    <property type="protein sequence ID" value="PJJ43077.1"/>
    <property type="molecule type" value="Genomic_DNA"/>
</dbReference>
<feature type="transmembrane region" description="Helical" evidence="2">
    <location>
        <begin position="170"/>
        <end position="187"/>
    </location>
</feature>
<organism evidence="4 5">
    <name type="scientific">Glutamicibacter mysorens</name>
    <dbReference type="NCBI Taxonomy" id="257984"/>
    <lineage>
        <taxon>Bacteria</taxon>
        <taxon>Bacillati</taxon>
        <taxon>Actinomycetota</taxon>
        <taxon>Actinomycetes</taxon>
        <taxon>Micrococcales</taxon>
        <taxon>Micrococcaceae</taxon>
        <taxon>Glutamicibacter</taxon>
    </lineage>
</organism>
<dbReference type="PANTHER" id="PTHR42736:SF1">
    <property type="entry name" value="PROTEIN-GLUTAMINE GAMMA-GLUTAMYLTRANSFERASE"/>
    <property type="match status" value="1"/>
</dbReference>
<gene>
    <name evidence="4" type="ORF">ATK23_0248</name>
</gene>
<feature type="transmembrane region" description="Helical" evidence="2">
    <location>
        <begin position="144"/>
        <end position="163"/>
    </location>
</feature>
<protein>
    <submittedName>
        <fullName evidence="4">Transglutaminase superfamily protein</fullName>
    </submittedName>
</protein>
<feature type="region of interest" description="Disordered" evidence="1">
    <location>
        <begin position="603"/>
        <end position="650"/>
    </location>
</feature>
<evidence type="ECO:0000313" key="4">
    <source>
        <dbReference type="EMBL" id="PJJ43077.1"/>
    </source>
</evidence>
<feature type="transmembrane region" description="Helical" evidence="2">
    <location>
        <begin position="656"/>
        <end position="676"/>
    </location>
</feature>
<keyword evidence="2" id="KW-0472">Membrane</keyword>
<dbReference type="Gene3D" id="3.10.620.30">
    <property type="match status" value="1"/>
</dbReference>
<dbReference type="InterPro" id="IPR038765">
    <property type="entry name" value="Papain-like_cys_pep_sf"/>
</dbReference>
<accession>A0ABX4MZK8</accession>
<dbReference type="InterPro" id="IPR002931">
    <property type="entry name" value="Transglutaminase-like"/>
</dbReference>
<dbReference type="SUPFAM" id="SSF54001">
    <property type="entry name" value="Cysteine proteinases"/>
    <property type="match status" value="1"/>
</dbReference>
<dbReference type="InterPro" id="IPR021878">
    <property type="entry name" value="TgpA_N"/>
</dbReference>
<feature type="transmembrane region" description="Helical" evidence="2">
    <location>
        <begin position="235"/>
        <end position="254"/>
    </location>
</feature>